<evidence type="ECO:0000313" key="2">
    <source>
        <dbReference type="EMBL" id="CAA9242470.1"/>
    </source>
</evidence>
<feature type="transmembrane region" description="Helical" evidence="1">
    <location>
        <begin position="15"/>
        <end position="32"/>
    </location>
</feature>
<accession>A0A6J4I7M3</accession>
<reference evidence="2" key="1">
    <citation type="submission" date="2020-02" db="EMBL/GenBank/DDBJ databases">
        <authorList>
            <person name="Meier V. D."/>
        </authorList>
    </citation>
    <scope>NUCLEOTIDE SEQUENCE</scope>
    <source>
        <strain evidence="2">AVDCRST_MAG63</strain>
    </source>
</reference>
<dbReference type="AlphaFoldDB" id="A0A6J4I7M3"/>
<protein>
    <submittedName>
        <fullName evidence="2">Uncharacterized protein</fullName>
    </submittedName>
</protein>
<name>A0A6J4I7M3_9BACT</name>
<sequence>MQTGGAVMLIWLSEHWHLFLVLGSTLWAVAWWRKPVHWSDFEKTTERTNMFS</sequence>
<dbReference type="EMBL" id="CADCTO010000197">
    <property type="protein sequence ID" value="CAA9242470.1"/>
    <property type="molecule type" value="Genomic_DNA"/>
</dbReference>
<keyword evidence="1" id="KW-0812">Transmembrane</keyword>
<proteinExistence type="predicted"/>
<keyword evidence="1" id="KW-0472">Membrane</keyword>
<gene>
    <name evidence="2" type="ORF">AVDCRST_MAG63-2505</name>
</gene>
<organism evidence="2">
    <name type="scientific">uncultured Armatimonadetes bacterium</name>
    <dbReference type="NCBI Taxonomy" id="157466"/>
    <lineage>
        <taxon>Bacteria</taxon>
        <taxon>Bacillati</taxon>
        <taxon>Armatimonadota</taxon>
        <taxon>environmental samples</taxon>
    </lineage>
</organism>
<evidence type="ECO:0000256" key="1">
    <source>
        <dbReference type="SAM" id="Phobius"/>
    </source>
</evidence>
<keyword evidence="1" id="KW-1133">Transmembrane helix</keyword>